<keyword evidence="2" id="KW-1185">Reference proteome</keyword>
<reference evidence="1 2" key="1">
    <citation type="submission" date="2024-01" db="EMBL/GenBank/DDBJ databases">
        <title>The complete chloroplast genome sequence of Lithospermum erythrorhizon: insights into the phylogenetic relationship among Boraginaceae species and the maternal lineages of purple gromwells.</title>
        <authorList>
            <person name="Okada T."/>
            <person name="Watanabe K."/>
        </authorList>
    </citation>
    <scope>NUCLEOTIDE SEQUENCE [LARGE SCALE GENOMIC DNA]</scope>
</reference>
<dbReference type="EMBL" id="BAABME010023429">
    <property type="protein sequence ID" value="GAA0168002.1"/>
    <property type="molecule type" value="Genomic_DNA"/>
</dbReference>
<gene>
    <name evidence="1" type="ORF">LIER_40474</name>
</gene>
<comment type="caution">
    <text evidence="1">The sequence shown here is derived from an EMBL/GenBank/DDBJ whole genome shotgun (WGS) entry which is preliminary data.</text>
</comment>
<sequence length="92" mass="10585">MFEDHRRFSLEGRGRGWSKGVVYSGMIVVFLAGRIELLRGGYHGIGWFWWVLHERRVLRYVGFLRRLGVFHLLSSGGRIAVGHKAVGEEGWT</sequence>
<organism evidence="1 2">
    <name type="scientific">Lithospermum erythrorhizon</name>
    <name type="common">Purple gromwell</name>
    <name type="synonym">Lithospermum officinale var. erythrorhizon</name>
    <dbReference type="NCBI Taxonomy" id="34254"/>
    <lineage>
        <taxon>Eukaryota</taxon>
        <taxon>Viridiplantae</taxon>
        <taxon>Streptophyta</taxon>
        <taxon>Embryophyta</taxon>
        <taxon>Tracheophyta</taxon>
        <taxon>Spermatophyta</taxon>
        <taxon>Magnoliopsida</taxon>
        <taxon>eudicotyledons</taxon>
        <taxon>Gunneridae</taxon>
        <taxon>Pentapetalae</taxon>
        <taxon>asterids</taxon>
        <taxon>lamiids</taxon>
        <taxon>Boraginales</taxon>
        <taxon>Boraginaceae</taxon>
        <taxon>Boraginoideae</taxon>
        <taxon>Lithospermeae</taxon>
        <taxon>Lithospermum</taxon>
    </lineage>
</organism>
<accession>A0AAV3QYV0</accession>
<protein>
    <recommendedName>
        <fullName evidence="3">Transmembrane protein</fullName>
    </recommendedName>
</protein>
<dbReference type="AlphaFoldDB" id="A0AAV3QYV0"/>
<dbReference type="Proteomes" id="UP001454036">
    <property type="component" value="Unassembled WGS sequence"/>
</dbReference>
<proteinExistence type="predicted"/>
<evidence type="ECO:0008006" key="3">
    <source>
        <dbReference type="Google" id="ProtNLM"/>
    </source>
</evidence>
<name>A0AAV3QYV0_LITER</name>
<evidence type="ECO:0000313" key="2">
    <source>
        <dbReference type="Proteomes" id="UP001454036"/>
    </source>
</evidence>
<evidence type="ECO:0000313" key="1">
    <source>
        <dbReference type="EMBL" id="GAA0168002.1"/>
    </source>
</evidence>